<feature type="binding site" evidence="12">
    <location>
        <position position="260"/>
    </location>
    <ligand>
        <name>substrate</name>
    </ligand>
</feature>
<feature type="binding site" evidence="13">
    <location>
        <position position="249"/>
    </location>
    <ligand>
        <name>Ca(2+)</name>
        <dbReference type="ChEBI" id="CHEBI:29108"/>
    </ligand>
</feature>
<comment type="pathway">
    <text evidence="3">Amino-acid degradation; L-phenylalanine degradation; acetoacetate and fumarate from L-phenylalanine: step 6/6.</text>
</comment>
<accession>A0A4R4XC31</accession>
<feature type="binding site" evidence="13">
    <location>
        <position position="269"/>
    </location>
    <ligand>
        <name>Mg(2+)</name>
        <dbReference type="ChEBI" id="CHEBI:18420"/>
    </ligand>
</feature>
<evidence type="ECO:0000259" key="14">
    <source>
        <dbReference type="Pfam" id="PF01557"/>
    </source>
</evidence>
<dbReference type="Pfam" id="PF01557">
    <property type="entry name" value="FAA_hydrolase"/>
    <property type="match status" value="1"/>
</dbReference>
<dbReference type="OrthoDB" id="3766879at2"/>
<dbReference type="GO" id="GO:0004334">
    <property type="term" value="F:fumarylacetoacetase activity"/>
    <property type="evidence" value="ECO:0007669"/>
    <property type="project" value="UniProtKB-EC"/>
</dbReference>
<protein>
    <recommendedName>
        <fullName evidence="4">fumarylacetoacetase</fullName>
        <ecNumber evidence="4">3.7.1.2</ecNumber>
    </recommendedName>
</protein>
<feature type="domain" description="Fumarylacetoacetase N-terminal" evidence="15">
    <location>
        <begin position="42"/>
        <end position="134"/>
    </location>
</feature>
<dbReference type="EC" id="3.7.1.2" evidence="4"/>
<feature type="binding site" evidence="13">
    <location>
        <position position="249"/>
    </location>
    <ligand>
        <name>Mg(2+)</name>
        <dbReference type="ChEBI" id="CHEBI:18420"/>
    </ligand>
</feature>
<dbReference type="GO" id="GO:0046872">
    <property type="term" value="F:metal ion binding"/>
    <property type="evidence" value="ECO:0007669"/>
    <property type="project" value="UniProtKB-KW"/>
</dbReference>
<dbReference type="Gene3D" id="2.30.30.230">
    <property type="entry name" value="Fumarylacetoacetase, N-terminal domain"/>
    <property type="match status" value="1"/>
</dbReference>
<feature type="binding site" evidence="13">
    <location>
        <position position="215"/>
    </location>
    <ligand>
        <name>Ca(2+)</name>
        <dbReference type="ChEBI" id="CHEBI:29108"/>
    </ligand>
</feature>
<dbReference type="InterPro" id="IPR015377">
    <property type="entry name" value="Fumarylacetoacetase_N"/>
</dbReference>
<dbReference type="InterPro" id="IPR036663">
    <property type="entry name" value="Fumarylacetoacetase_C_sf"/>
</dbReference>
<keyword evidence="6 16" id="KW-0378">Hydrolase</keyword>
<evidence type="ECO:0000256" key="9">
    <source>
        <dbReference type="ARBA" id="ARBA00022878"/>
    </source>
</evidence>
<evidence type="ECO:0000256" key="6">
    <source>
        <dbReference type="ARBA" id="ARBA00022801"/>
    </source>
</evidence>
<feature type="binding site" evidence="13">
    <location>
        <position position="217"/>
    </location>
    <ligand>
        <name>Ca(2+)</name>
        <dbReference type="ChEBI" id="CHEBI:29108"/>
    </ligand>
</feature>
<dbReference type="NCBIfam" id="TIGR01266">
    <property type="entry name" value="fum_ac_acetase"/>
    <property type="match status" value="1"/>
</dbReference>
<keyword evidence="8 13" id="KW-0460">Magnesium</keyword>
<dbReference type="Proteomes" id="UP000295172">
    <property type="component" value="Unassembled WGS sequence"/>
</dbReference>
<evidence type="ECO:0000256" key="2">
    <source>
        <dbReference type="ARBA" id="ARBA00001946"/>
    </source>
</evidence>
<feature type="binding site" evidence="13">
    <location>
        <position position="142"/>
    </location>
    <ligand>
        <name>Ca(2+)</name>
        <dbReference type="ChEBI" id="CHEBI:29108"/>
    </ligand>
</feature>
<dbReference type="FunFam" id="3.90.850.10:FF:000011">
    <property type="entry name" value="Fumarylacetoacetase"/>
    <property type="match status" value="1"/>
</dbReference>
<evidence type="ECO:0000256" key="12">
    <source>
        <dbReference type="PIRSR" id="PIRSR605959-2"/>
    </source>
</evidence>
<evidence type="ECO:0000256" key="1">
    <source>
        <dbReference type="ARBA" id="ARBA00001913"/>
    </source>
</evidence>
<dbReference type="AlphaFoldDB" id="A0A4R4XC31"/>
<evidence type="ECO:0000256" key="3">
    <source>
        <dbReference type="ARBA" id="ARBA00004782"/>
    </source>
</evidence>
<feature type="binding site" evidence="12">
    <location>
        <position position="158"/>
    </location>
    <ligand>
        <name>substrate</name>
    </ligand>
</feature>
<dbReference type="InterPro" id="IPR005959">
    <property type="entry name" value="Fumarylacetoacetase"/>
</dbReference>
<dbReference type="Gene3D" id="3.90.850.10">
    <property type="entry name" value="Fumarylacetoacetase-like, C-terminal domain"/>
    <property type="match status" value="1"/>
</dbReference>
<evidence type="ECO:0000256" key="11">
    <source>
        <dbReference type="PIRSR" id="PIRSR605959-1"/>
    </source>
</evidence>
<dbReference type="GO" id="GO:0006572">
    <property type="term" value="P:L-tyrosine catabolic process"/>
    <property type="evidence" value="ECO:0007669"/>
    <property type="project" value="UniProtKB-KW"/>
</dbReference>
<feature type="binding site" evidence="12">
    <location>
        <position position="144"/>
    </location>
    <ligand>
        <name>substrate</name>
    </ligand>
</feature>
<feature type="active site" description="Proton acceptor" evidence="11">
    <location>
        <position position="149"/>
    </location>
</feature>
<feature type="domain" description="Fumarylacetoacetase-like C-terminal" evidence="14">
    <location>
        <begin position="141"/>
        <end position="421"/>
    </location>
</feature>
<dbReference type="GO" id="GO:1902000">
    <property type="term" value="P:homogentisate catabolic process"/>
    <property type="evidence" value="ECO:0007669"/>
    <property type="project" value="TreeGrafter"/>
</dbReference>
<name>A0A4R4XC31_9ACTN</name>
<dbReference type="InterPro" id="IPR036462">
    <property type="entry name" value="Fumarylacetoacetase_N_sf"/>
</dbReference>
<dbReference type="InterPro" id="IPR011234">
    <property type="entry name" value="Fumarylacetoacetase-like_C"/>
</dbReference>
<dbReference type="PANTHER" id="PTHR43069:SF2">
    <property type="entry name" value="FUMARYLACETOACETASE"/>
    <property type="match status" value="1"/>
</dbReference>
<feature type="binding site" evidence="13">
    <location>
        <position position="273"/>
    </location>
    <ligand>
        <name>Mg(2+)</name>
        <dbReference type="ChEBI" id="CHEBI:18420"/>
    </ligand>
</feature>
<comment type="cofactor">
    <cofactor evidence="1 13">
        <name>Ca(2+)</name>
        <dbReference type="ChEBI" id="CHEBI:29108"/>
    </cofactor>
</comment>
<dbReference type="SUPFAM" id="SSF56529">
    <property type="entry name" value="FAH"/>
    <property type="match status" value="1"/>
</dbReference>
<evidence type="ECO:0000313" key="16">
    <source>
        <dbReference type="EMBL" id="TDD28173.1"/>
    </source>
</evidence>
<dbReference type="PANTHER" id="PTHR43069">
    <property type="entry name" value="FUMARYLACETOACETASE"/>
    <property type="match status" value="1"/>
</dbReference>
<organism evidence="16 17">
    <name type="scientific">Kribbella turkmenica</name>
    <dbReference type="NCBI Taxonomy" id="2530375"/>
    <lineage>
        <taxon>Bacteria</taxon>
        <taxon>Bacillati</taxon>
        <taxon>Actinomycetota</taxon>
        <taxon>Actinomycetes</taxon>
        <taxon>Propionibacteriales</taxon>
        <taxon>Kribbellaceae</taxon>
        <taxon>Kribbella</taxon>
    </lineage>
</organism>
<keyword evidence="17" id="KW-1185">Reference proteome</keyword>
<dbReference type="SUPFAM" id="SSF63433">
    <property type="entry name" value="Fumarylacetoacetate hydrolase, FAH, N-terminal domain"/>
    <property type="match status" value="1"/>
</dbReference>
<evidence type="ECO:0000313" key="17">
    <source>
        <dbReference type="Proteomes" id="UP000295172"/>
    </source>
</evidence>
<evidence type="ECO:0000256" key="13">
    <source>
        <dbReference type="PIRSR" id="PIRSR605959-3"/>
    </source>
</evidence>
<reference evidence="16 17" key="1">
    <citation type="submission" date="2019-02" db="EMBL/GenBank/DDBJ databases">
        <title>Draft genome sequences of novel Actinobacteria.</title>
        <authorList>
            <person name="Sahin N."/>
            <person name="Ay H."/>
            <person name="Saygin H."/>
        </authorList>
    </citation>
    <scope>NUCLEOTIDE SEQUENCE [LARGE SCALE GENOMIC DNA]</scope>
    <source>
        <strain evidence="16 17">16K104</strain>
    </source>
</reference>
<keyword evidence="10" id="KW-0585">Phenylalanine catabolism</keyword>
<comment type="cofactor">
    <cofactor evidence="2 13">
        <name>Mg(2+)</name>
        <dbReference type="ChEBI" id="CHEBI:18420"/>
    </cofactor>
</comment>
<feature type="binding site" evidence="12">
    <location>
        <position position="256"/>
    </location>
    <ligand>
        <name>substrate</name>
    </ligand>
</feature>
<keyword evidence="7 13" id="KW-0106">Calcium</keyword>
<evidence type="ECO:0000256" key="7">
    <source>
        <dbReference type="ARBA" id="ARBA00022837"/>
    </source>
</evidence>
<dbReference type="EMBL" id="SMKR01000024">
    <property type="protein sequence ID" value="TDD28173.1"/>
    <property type="molecule type" value="Genomic_DNA"/>
</dbReference>
<comment type="caution">
    <text evidence="16">The sequence shown here is derived from an EMBL/GenBank/DDBJ whole genome shotgun (WGS) entry which is preliminary data.</text>
</comment>
<dbReference type="UniPathway" id="UPA00139">
    <property type="reaction ID" value="UER00341"/>
</dbReference>
<proteinExistence type="predicted"/>
<sequence>MVHLVRLLQHRRTPPRPDHAEAAGGPVTWLDIPAGSPFGPDSLPLGVFRLGDEEPRVGAAIGDQVIDLAPVASAQMLDGSQLFARPSLNDFLALGRPAWRATREWLLDLVRNENDRDVVEPHLIPRSAVTMQLPFEVGDYVDFYASEHHATNLGRLFRPDSEPLLPNWKHLPVGYHGRAGTIVASGTDIVRPSGQRKPPDAAAPVFGPSQRLDVEVELGYVVGTPSTLGRPVPVEDFRDHVYGVVIVNDWSARDIQAWEYVPLGPFLGKSFATSISPWVVSLDALDAAAVPLPPQDPPVLPYLAGEHLPNYDITFEVLLNGHRVSSPQYQETYWSPAQMLAHLTVNGASIRTGDLYASGTISGPEPDQRGSFIELTWGGREPLVLDGKERTFLEDGDVLTITAWANTPTGRLGLGEVTGRIVPA</sequence>
<evidence type="ECO:0000256" key="4">
    <source>
        <dbReference type="ARBA" id="ARBA00012094"/>
    </source>
</evidence>
<feature type="binding site" evidence="12">
    <location>
        <position position="360"/>
    </location>
    <ligand>
        <name>substrate</name>
    </ligand>
</feature>
<evidence type="ECO:0000256" key="5">
    <source>
        <dbReference type="ARBA" id="ARBA00022723"/>
    </source>
</evidence>
<evidence type="ECO:0000256" key="8">
    <source>
        <dbReference type="ARBA" id="ARBA00022842"/>
    </source>
</evidence>
<evidence type="ECO:0000256" key="10">
    <source>
        <dbReference type="ARBA" id="ARBA00023232"/>
    </source>
</evidence>
<keyword evidence="5 13" id="KW-0479">Metal-binding</keyword>
<evidence type="ECO:0000259" key="15">
    <source>
        <dbReference type="Pfam" id="PF09298"/>
    </source>
</evidence>
<keyword evidence="9" id="KW-0828">Tyrosine catabolism</keyword>
<gene>
    <name evidence="16" type="primary">fahA</name>
    <name evidence="16" type="ORF">E1218_07855</name>
</gene>
<dbReference type="GO" id="GO:0006559">
    <property type="term" value="P:L-phenylalanine catabolic process"/>
    <property type="evidence" value="ECO:0007669"/>
    <property type="project" value="UniProtKB-UniPathway"/>
</dbReference>
<dbReference type="Pfam" id="PF09298">
    <property type="entry name" value="FAA_hydrolase_N"/>
    <property type="match status" value="1"/>
</dbReference>